<gene>
    <name evidence="2" type="ORF">Pfl04_15650</name>
</gene>
<dbReference type="AlphaFoldDB" id="A0A8J3LT80"/>
<evidence type="ECO:0000313" key="3">
    <source>
        <dbReference type="Proteomes" id="UP000653674"/>
    </source>
</evidence>
<proteinExistence type="inferred from homology"/>
<dbReference type="Proteomes" id="UP000653674">
    <property type="component" value="Unassembled WGS sequence"/>
</dbReference>
<dbReference type="InterPro" id="IPR019885">
    <property type="entry name" value="Tscrpt_reg_HTH_AsnC-type_CS"/>
</dbReference>
<dbReference type="InterPro" id="IPR036388">
    <property type="entry name" value="WH-like_DNA-bd_sf"/>
</dbReference>
<keyword evidence="2" id="KW-0808">Transferase</keyword>
<dbReference type="PANTHER" id="PTHR18964:SF173">
    <property type="entry name" value="GLUCOKINASE"/>
    <property type="match status" value="1"/>
</dbReference>
<dbReference type="PROSITE" id="PS00519">
    <property type="entry name" value="HTH_ASNC_1"/>
    <property type="match status" value="1"/>
</dbReference>
<dbReference type="RefSeq" id="WP_203981217.1">
    <property type="nucleotide sequence ID" value="NZ_BAAAQJ010000003.1"/>
</dbReference>
<dbReference type="Gene3D" id="1.10.10.10">
    <property type="entry name" value="Winged helix-like DNA-binding domain superfamily/Winged helix DNA-binding domain"/>
    <property type="match status" value="1"/>
</dbReference>
<organism evidence="2 3">
    <name type="scientific">Planosporangium flavigriseum</name>
    <dbReference type="NCBI Taxonomy" id="373681"/>
    <lineage>
        <taxon>Bacteria</taxon>
        <taxon>Bacillati</taxon>
        <taxon>Actinomycetota</taxon>
        <taxon>Actinomycetes</taxon>
        <taxon>Micromonosporales</taxon>
        <taxon>Micromonosporaceae</taxon>
        <taxon>Planosporangium</taxon>
    </lineage>
</organism>
<accession>A0A8J3LT80</accession>
<dbReference type="SUPFAM" id="SSF46785">
    <property type="entry name" value="Winged helix' DNA-binding domain"/>
    <property type="match status" value="1"/>
</dbReference>
<dbReference type="Pfam" id="PF00480">
    <property type="entry name" value="ROK"/>
    <property type="match status" value="1"/>
</dbReference>
<dbReference type="InterPro" id="IPR036390">
    <property type="entry name" value="WH_DNA-bd_sf"/>
</dbReference>
<comment type="caution">
    <text evidence="2">The sequence shown here is derived from an EMBL/GenBank/DDBJ whole genome shotgun (WGS) entry which is preliminary data.</text>
</comment>
<dbReference type="SUPFAM" id="SSF53067">
    <property type="entry name" value="Actin-like ATPase domain"/>
    <property type="match status" value="1"/>
</dbReference>
<dbReference type="EMBL" id="BONU01000007">
    <property type="protein sequence ID" value="GIG73161.1"/>
    <property type="molecule type" value="Genomic_DNA"/>
</dbReference>
<reference evidence="2" key="1">
    <citation type="submission" date="2021-01" db="EMBL/GenBank/DDBJ databases">
        <title>Whole genome shotgun sequence of Planosporangium flavigriseum NBRC 105377.</title>
        <authorList>
            <person name="Komaki H."/>
            <person name="Tamura T."/>
        </authorList>
    </citation>
    <scope>NUCLEOTIDE SEQUENCE</scope>
    <source>
        <strain evidence="2">NBRC 105377</strain>
    </source>
</reference>
<sequence length="407" mass="42409">MTLSDAAGDRRRFADHPPTAGEIMQLVLAESGLSRTDIGRTTGLSRTAVTARVGQLLALGLLVEESGAESTGGRPAARLRFNAAGGVVLAASVGRSRIQLAVADLGGSVLAEHSMEVDQTIGPQHCLPPVVDQLYRMVTDCGRQLSEVRGIGVSVPGSVDPESGAMVSSAALPAWDGIPLRELFRRDLDVPVLVEKDVNVMTIAERRGPLRGVSDMIMVKASTGINIGIVMGGVLQHGALSAAGELGHVPIPVEPPVRCRCGQTNCVEAVAGGWAIAKALQGLGRDVKHVRDAVAIALKGDPEALGMIRDAGRRVGEVLSAAVTLLNPEVVVIGGDLASAYEPFVAGLRETVYQRSTTLATRQLRIVASTFADRQGIIGCAALINDWITSASAIDAATHATRNLNLA</sequence>
<dbReference type="Gene3D" id="3.30.420.40">
    <property type="match status" value="2"/>
</dbReference>
<evidence type="ECO:0000313" key="2">
    <source>
        <dbReference type="EMBL" id="GIG73161.1"/>
    </source>
</evidence>
<name>A0A8J3LT80_9ACTN</name>
<dbReference type="InterPro" id="IPR043129">
    <property type="entry name" value="ATPase_NBD"/>
</dbReference>
<dbReference type="Pfam" id="PF13412">
    <property type="entry name" value="HTH_24"/>
    <property type="match status" value="1"/>
</dbReference>
<dbReference type="PANTHER" id="PTHR18964">
    <property type="entry name" value="ROK (REPRESSOR, ORF, KINASE) FAMILY"/>
    <property type="match status" value="1"/>
</dbReference>
<keyword evidence="2" id="KW-0418">Kinase</keyword>
<keyword evidence="3" id="KW-1185">Reference proteome</keyword>
<comment type="similarity">
    <text evidence="1">Belongs to the ROK (NagC/XylR) family.</text>
</comment>
<dbReference type="GO" id="GO:0016301">
    <property type="term" value="F:kinase activity"/>
    <property type="evidence" value="ECO:0007669"/>
    <property type="project" value="UniProtKB-KW"/>
</dbReference>
<protein>
    <submittedName>
        <fullName evidence="2">Sugar kinase</fullName>
    </submittedName>
</protein>
<evidence type="ECO:0000256" key="1">
    <source>
        <dbReference type="ARBA" id="ARBA00006479"/>
    </source>
</evidence>
<dbReference type="InterPro" id="IPR000600">
    <property type="entry name" value="ROK"/>
</dbReference>